<dbReference type="InterPro" id="IPR037523">
    <property type="entry name" value="VOC_core"/>
</dbReference>
<proteinExistence type="inferred from homology"/>
<evidence type="ECO:0000256" key="6">
    <source>
        <dbReference type="SAM" id="MobiDB-lite"/>
    </source>
</evidence>
<evidence type="ECO:0000256" key="1">
    <source>
        <dbReference type="ARBA" id="ARBA00005877"/>
    </source>
</evidence>
<dbReference type="InterPro" id="IPR029068">
    <property type="entry name" value="Glyas_Bleomycin-R_OHBP_Dase"/>
</dbReference>
<feature type="domain" description="VOC" evidence="7">
    <location>
        <begin position="30"/>
        <end position="148"/>
    </location>
</feature>
<dbReference type="InterPro" id="IPR005956">
    <property type="entry name" value="4OHPhenylPyrv_dOase"/>
</dbReference>
<keyword evidence="3" id="KW-0677">Repeat</keyword>
<dbReference type="PANTHER" id="PTHR11959:SF1">
    <property type="entry name" value="4-HYDROXYPHENYLPYRUVATE DIOXYGENASE"/>
    <property type="match status" value="1"/>
</dbReference>
<comment type="cofactor">
    <cofactor evidence="5">
        <name>Fe cation</name>
        <dbReference type="ChEBI" id="CHEBI:24875"/>
    </cofactor>
    <text evidence="5">Binds 1 Fe cation per subunit.</text>
</comment>
<evidence type="ECO:0000256" key="5">
    <source>
        <dbReference type="PIRSR" id="PIRSR009283-1"/>
    </source>
</evidence>
<dbReference type="PROSITE" id="PS51819">
    <property type="entry name" value="VOC"/>
    <property type="match status" value="2"/>
</dbReference>
<evidence type="ECO:0000256" key="3">
    <source>
        <dbReference type="ARBA" id="ARBA00022737"/>
    </source>
</evidence>
<comment type="caution">
    <text evidence="8">The sequence shown here is derived from an EMBL/GenBank/DDBJ whole genome shotgun (WGS) entry which is preliminary data.</text>
</comment>
<dbReference type="Pfam" id="PF14696">
    <property type="entry name" value="Glyoxalase_5"/>
    <property type="match status" value="1"/>
</dbReference>
<dbReference type="FunFam" id="3.10.180.10:FF:000007">
    <property type="entry name" value="4-hydroxyphenylpyruvate dioxygenase"/>
    <property type="match status" value="1"/>
</dbReference>
<dbReference type="CDD" id="cd08342">
    <property type="entry name" value="HPPD_N_like"/>
    <property type="match status" value="1"/>
</dbReference>
<feature type="domain" description="VOC" evidence="7">
    <location>
        <begin position="178"/>
        <end position="328"/>
    </location>
</feature>
<evidence type="ECO:0000256" key="4">
    <source>
        <dbReference type="ARBA" id="ARBA00023004"/>
    </source>
</evidence>
<dbReference type="AlphaFoldDB" id="A0A7W9C910"/>
<dbReference type="PIRSF" id="PIRSF009283">
    <property type="entry name" value="HPP_dOase"/>
    <property type="match status" value="1"/>
</dbReference>
<dbReference type="Proteomes" id="UP000527324">
    <property type="component" value="Unassembled WGS sequence"/>
</dbReference>
<protein>
    <submittedName>
        <fullName evidence="8">4-hydroxyphenylpyruvate dioxygenase</fullName>
        <ecNumber evidence="8">1.13.11.27</ecNumber>
    </submittedName>
</protein>
<organism evidence="8 9">
    <name type="scientific">Brevundimonas aurantiaca</name>
    <dbReference type="NCBI Taxonomy" id="74316"/>
    <lineage>
        <taxon>Bacteria</taxon>
        <taxon>Pseudomonadati</taxon>
        <taxon>Pseudomonadota</taxon>
        <taxon>Alphaproteobacteria</taxon>
        <taxon>Caulobacterales</taxon>
        <taxon>Caulobacteraceae</taxon>
        <taxon>Brevundimonas</taxon>
    </lineage>
</organism>
<dbReference type="PANTHER" id="PTHR11959">
    <property type="entry name" value="4-HYDROXYPHENYLPYRUVATE DIOXYGENASE"/>
    <property type="match status" value="1"/>
</dbReference>
<dbReference type="GO" id="GO:0046872">
    <property type="term" value="F:metal ion binding"/>
    <property type="evidence" value="ECO:0007669"/>
    <property type="project" value="UniProtKB-KW"/>
</dbReference>
<keyword evidence="8" id="KW-0670">Pyruvate</keyword>
<comment type="similarity">
    <text evidence="1">Belongs to the 4HPPD family.</text>
</comment>
<reference evidence="8 9" key="1">
    <citation type="submission" date="2020-08" db="EMBL/GenBank/DDBJ databases">
        <title>Genomic Encyclopedia of Type Strains, Phase IV (KMG-IV): sequencing the most valuable type-strain genomes for metagenomic binning, comparative biology and taxonomic classification.</title>
        <authorList>
            <person name="Goeker M."/>
        </authorList>
    </citation>
    <scope>NUCLEOTIDE SEQUENCE [LARGE SCALE GENOMIC DNA]</scope>
    <source>
        <strain evidence="8 9">DSM 4731</strain>
    </source>
</reference>
<feature type="binding site" evidence="5">
    <location>
        <position position="337"/>
    </location>
    <ligand>
        <name>Fe cation</name>
        <dbReference type="ChEBI" id="CHEBI:24875"/>
    </ligand>
</feature>
<sequence>MNDMTPNPSQAPHQPTAEQIDRENPLGVDGFEFVEFTGPEPQAMIARLEMMGFTQTHVNPKTDVVRLKQGDISFLVHRSPKGQAADFARDHGPSANGMAFRTNDAKAAYEGALQRGAVAATDADGGALGDYPYILQGIGGSLLYVIDQYGDAGSLYDAWDEIEGWEEAERKNNVGLEVLDHLTHNVRRGQMRTWSGFYNSVFNFEEQKYFDIKGKATGLFSQAMIAPDRAIRIPLNESQDENSQIEEFIRRYNGEGIQHIALTTENIFETVEAMRARGVDFQDTIETYFELIDKRLPNHGEDVERMRKNRILIDGSDEEGLLLQIFTQDTFGPIFFEIIQRKGNEGFGNGNFQALFDSIELDQIRRGVIKVDA</sequence>
<dbReference type="NCBIfam" id="TIGR01263">
    <property type="entry name" value="4HPPD"/>
    <property type="match status" value="1"/>
</dbReference>
<feature type="region of interest" description="Disordered" evidence="6">
    <location>
        <begin position="1"/>
        <end position="23"/>
    </location>
</feature>
<dbReference type="InterPro" id="IPR004360">
    <property type="entry name" value="Glyas_Fos-R_dOase_dom"/>
</dbReference>
<evidence type="ECO:0000259" key="7">
    <source>
        <dbReference type="PROSITE" id="PS51819"/>
    </source>
</evidence>
<dbReference type="InterPro" id="IPR041736">
    <property type="entry name" value="4OHPhenylPyrv_dOase_N"/>
</dbReference>
<dbReference type="EMBL" id="JACHOQ010000012">
    <property type="protein sequence ID" value="MBB5741247.1"/>
    <property type="molecule type" value="Genomic_DNA"/>
</dbReference>
<keyword evidence="9" id="KW-1185">Reference proteome</keyword>
<dbReference type="Gene3D" id="3.10.180.10">
    <property type="entry name" value="2,3-Dihydroxybiphenyl 1,2-Dioxygenase, domain 1"/>
    <property type="match status" value="2"/>
</dbReference>
<evidence type="ECO:0000313" key="8">
    <source>
        <dbReference type="EMBL" id="MBB5741247.1"/>
    </source>
</evidence>
<evidence type="ECO:0000256" key="2">
    <source>
        <dbReference type="ARBA" id="ARBA00022723"/>
    </source>
</evidence>
<dbReference type="EC" id="1.13.11.27" evidence="8"/>
<dbReference type="CDD" id="cd07250">
    <property type="entry name" value="HPPD_C_like"/>
    <property type="match status" value="1"/>
</dbReference>
<feature type="binding site" evidence="5">
    <location>
        <position position="181"/>
    </location>
    <ligand>
        <name>Fe cation</name>
        <dbReference type="ChEBI" id="CHEBI:24875"/>
    </ligand>
</feature>
<keyword evidence="2 5" id="KW-0479">Metal-binding</keyword>
<accession>A0A7W9C910</accession>
<dbReference type="InterPro" id="IPR041735">
    <property type="entry name" value="4OHPhenylPyrv_dOase_C"/>
</dbReference>
<dbReference type="GO" id="GO:0006572">
    <property type="term" value="P:L-tyrosine catabolic process"/>
    <property type="evidence" value="ECO:0007669"/>
    <property type="project" value="TreeGrafter"/>
</dbReference>
<gene>
    <name evidence="8" type="ORF">GGQ93_002986</name>
</gene>
<keyword evidence="4 5" id="KW-0408">Iron</keyword>
<dbReference type="Pfam" id="PF00903">
    <property type="entry name" value="Glyoxalase"/>
    <property type="match status" value="1"/>
</dbReference>
<dbReference type="GO" id="GO:0003868">
    <property type="term" value="F:4-hydroxyphenylpyruvate dioxygenase activity"/>
    <property type="evidence" value="ECO:0007669"/>
    <property type="project" value="UniProtKB-EC"/>
</dbReference>
<feature type="binding site" evidence="5">
    <location>
        <position position="259"/>
    </location>
    <ligand>
        <name>Fe cation</name>
        <dbReference type="ChEBI" id="CHEBI:24875"/>
    </ligand>
</feature>
<name>A0A7W9C910_9CAUL</name>
<evidence type="ECO:0000313" key="9">
    <source>
        <dbReference type="Proteomes" id="UP000527324"/>
    </source>
</evidence>
<feature type="compositionally biased region" description="Polar residues" evidence="6">
    <location>
        <begin position="1"/>
        <end position="17"/>
    </location>
</feature>
<dbReference type="SUPFAM" id="SSF54593">
    <property type="entry name" value="Glyoxalase/Bleomycin resistance protein/Dihydroxybiphenyl dioxygenase"/>
    <property type="match status" value="1"/>
</dbReference>
<keyword evidence="8" id="KW-0560">Oxidoreductase</keyword>
<keyword evidence="8" id="KW-0223">Dioxygenase</keyword>